<protein>
    <recommendedName>
        <fullName evidence="3">DUF3240 domain-containing protein</fullName>
    </recommendedName>
</protein>
<sequence>MQHPDRSPCDAMLTLAMPVALEEDVLDFLLLHPAWAAGFSVLEAQGMGPGAAYPSSLEQVRGRGRRKLVLVAGADTDLRLLVQALAAQLPKPDIAYWISPVLCHGRLA</sequence>
<comment type="caution">
    <text evidence="1">The sequence shown here is derived from an EMBL/GenBank/DDBJ whole genome shotgun (WGS) entry which is preliminary data.</text>
</comment>
<dbReference type="EMBL" id="LFKP01000008">
    <property type="protein sequence ID" value="OHV96100.1"/>
    <property type="molecule type" value="Genomic_DNA"/>
</dbReference>
<evidence type="ECO:0008006" key="3">
    <source>
        <dbReference type="Google" id="ProtNLM"/>
    </source>
</evidence>
<organism evidence="1 2">
    <name type="scientific">Janthinobacterium lividum</name>
    <dbReference type="NCBI Taxonomy" id="29581"/>
    <lineage>
        <taxon>Bacteria</taxon>
        <taxon>Pseudomonadati</taxon>
        <taxon>Pseudomonadota</taxon>
        <taxon>Betaproteobacteria</taxon>
        <taxon>Burkholderiales</taxon>
        <taxon>Oxalobacteraceae</taxon>
        <taxon>Janthinobacterium</taxon>
    </lineage>
</organism>
<name>A0A1S1U6N3_9BURK</name>
<proteinExistence type="predicted"/>
<dbReference type="AlphaFoldDB" id="A0A1S1U6N3"/>
<gene>
    <name evidence="1" type="ORF">AKG95_14815</name>
</gene>
<accession>A0A1S1U6N3</accession>
<dbReference type="Gene3D" id="3.30.70.120">
    <property type="match status" value="1"/>
</dbReference>
<evidence type="ECO:0000313" key="1">
    <source>
        <dbReference type="EMBL" id="OHV96100.1"/>
    </source>
</evidence>
<evidence type="ECO:0000313" key="2">
    <source>
        <dbReference type="Proteomes" id="UP000179840"/>
    </source>
</evidence>
<dbReference type="InterPro" id="IPR015867">
    <property type="entry name" value="N-reg_PII/ATP_PRibTrfase_C"/>
</dbReference>
<dbReference type="RefSeq" id="WP_071077577.1">
    <property type="nucleotide sequence ID" value="NZ_LFKP01000008.1"/>
</dbReference>
<dbReference type="InterPro" id="IPR021634">
    <property type="entry name" value="DUF3240"/>
</dbReference>
<dbReference type="Pfam" id="PF11582">
    <property type="entry name" value="DUF3240"/>
    <property type="match status" value="1"/>
</dbReference>
<reference evidence="1 2" key="1">
    <citation type="submission" date="2015-06" db="EMBL/GenBank/DDBJ databases">
        <title>Draft genome sequencing of a biphenyl-degrading bacterium, Janthinobacterium lividum MEG1.</title>
        <authorList>
            <person name="Shimodaira J."/>
            <person name="Hatta T."/>
        </authorList>
    </citation>
    <scope>NUCLEOTIDE SEQUENCE [LARGE SCALE GENOMIC DNA]</scope>
    <source>
        <strain evidence="1 2">MEG1</strain>
    </source>
</reference>
<dbReference type="Proteomes" id="UP000179840">
    <property type="component" value="Unassembled WGS sequence"/>
</dbReference>